<evidence type="ECO:0000259" key="1">
    <source>
        <dbReference type="Pfam" id="PF00144"/>
    </source>
</evidence>
<feature type="non-terminal residue" evidence="2">
    <location>
        <position position="1"/>
    </location>
</feature>
<dbReference type="Gene3D" id="3.40.710.10">
    <property type="entry name" value="DD-peptidase/beta-lactamase superfamily"/>
    <property type="match status" value="1"/>
</dbReference>
<dbReference type="SUPFAM" id="SSF56601">
    <property type="entry name" value="beta-lactamase/transpeptidase-like"/>
    <property type="match status" value="1"/>
</dbReference>
<name>A0A6N9VL86_STRMI</name>
<protein>
    <submittedName>
        <fullName evidence="2">Beta-lactamase family protein</fullName>
    </submittedName>
</protein>
<evidence type="ECO:0000313" key="2">
    <source>
        <dbReference type="EMBL" id="NEB71988.1"/>
    </source>
</evidence>
<dbReference type="AlphaFoldDB" id="A0A6N9VL86"/>
<dbReference type="RefSeq" id="WP_164358838.1">
    <property type="nucleotide sequence ID" value="NZ_JAAGME010001433.1"/>
</dbReference>
<feature type="domain" description="Beta-lactamase-related" evidence="1">
    <location>
        <begin position="2"/>
        <end position="74"/>
    </location>
</feature>
<sequence>VLGHRAGVPVLDRTPSFAEIAEWAPVVHAVEEQVPLWEPGEAYEYHGHVFGFLVGEIIRRITGLTPGRFFREAIG</sequence>
<dbReference type="PANTHER" id="PTHR43319">
    <property type="entry name" value="BETA-LACTAMASE-RELATED"/>
    <property type="match status" value="1"/>
</dbReference>
<dbReference type="EMBL" id="JAAGME010001433">
    <property type="protein sequence ID" value="NEB71988.1"/>
    <property type="molecule type" value="Genomic_DNA"/>
</dbReference>
<dbReference type="Proteomes" id="UP000471648">
    <property type="component" value="Unassembled WGS sequence"/>
</dbReference>
<reference evidence="2 3" key="1">
    <citation type="submission" date="2020-01" db="EMBL/GenBank/DDBJ databases">
        <title>Insect and environment-associated Actinomycetes.</title>
        <authorList>
            <person name="Currrie C."/>
            <person name="Chevrette M."/>
            <person name="Carlson C."/>
            <person name="Stubbendieck R."/>
            <person name="Wendt-Pienkowski E."/>
        </authorList>
    </citation>
    <scope>NUCLEOTIDE SEQUENCE [LARGE SCALE GENOMIC DNA]</scope>
    <source>
        <strain evidence="2 3">SID14438</strain>
    </source>
</reference>
<dbReference type="PANTHER" id="PTHR43319:SF3">
    <property type="entry name" value="BETA-LACTAMASE-RELATED DOMAIN-CONTAINING PROTEIN"/>
    <property type="match status" value="1"/>
</dbReference>
<proteinExistence type="predicted"/>
<accession>A0A6N9VL86</accession>
<dbReference type="InterPro" id="IPR012338">
    <property type="entry name" value="Beta-lactam/transpept-like"/>
</dbReference>
<dbReference type="Pfam" id="PF00144">
    <property type="entry name" value="Beta-lactamase"/>
    <property type="match status" value="1"/>
</dbReference>
<dbReference type="InterPro" id="IPR052907">
    <property type="entry name" value="Beta-lactamase/esterase"/>
</dbReference>
<dbReference type="InterPro" id="IPR001466">
    <property type="entry name" value="Beta-lactam-related"/>
</dbReference>
<organism evidence="2 3">
    <name type="scientific">Streptomyces microflavus</name>
    <name type="common">Streptomyces lipmanii</name>
    <dbReference type="NCBI Taxonomy" id="1919"/>
    <lineage>
        <taxon>Bacteria</taxon>
        <taxon>Bacillati</taxon>
        <taxon>Actinomycetota</taxon>
        <taxon>Actinomycetes</taxon>
        <taxon>Kitasatosporales</taxon>
        <taxon>Streptomycetaceae</taxon>
        <taxon>Streptomyces</taxon>
    </lineage>
</organism>
<comment type="caution">
    <text evidence="2">The sequence shown here is derived from an EMBL/GenBank/DDBJ whole genome shotgun (WGS) entry which is preliminary data.</text>
</comment>
<gene>
    <name evidence="2" type="ORF">G3I39_33705</name>
</gene>
<evidence type="ECO:0000313" key="3">
    <source>
        <dbReference type="Proteomes" id="UP000471648"/>
    </source>
</evidence>
<feature type="non-terminal residue" evidence="2">
    <location>
        <position position="75"/>
    </location>
</feature>